<dbReference type="InterPro" id="IPR015421">
    <property type="entry name" value="PyrdxlP-dep_Trfase_major"/>
</dbReference>
<dbReference type="EMBL" id="MU853402">
    <property type="protein sequence ID" value="KAK4138101.1"/>
    <property type="molecule type" value="Genomic_DNA"/>
</dbReference>
<dbReference type="GO" id="GO:0019752">
    <property type="term" value="P:carboxylic acid metabolic process"/>
    <property type="evidence" value="ECO:0007669"/>
    <property type="project" value="InterPro"/>
</dbReference>
<evidence type="ECO:0000313" key="7">
    <source>
        <dbReference type="EMBL" id="KAK4138101.1"/>
    </source>
</evidence>
<dbReference type="GO" id="GO:0005737">
    <property type="term" value="C:cytoplasm"/>
    <property type="evidence" value="ECO:0007669"/>
    <property type="project" value="TreeGrafter"/>
</dbReference>
<keyword evidence="3 5" id="KW-0663">Pyridoxal phosphate</keyword>
<reference evidence="7" key="2">
    <citation type="submission" date="2023-05" db="EMBL/GenBank/DDBJ databases">
        <authorList>
            <consortium name="Lawrence Berkeley National Laboratory"/>
            <person name="Steindorff A."/>
            <person name="Hensen N."/>
            <person name="Bonometti L."/>
            <person name="Westerberg I."/>
            <person name="Brannstrom I.O."/>
            <person name="Guillou S."/>
            <person name="Cros-Aarteil S."/>
            <person name="Calhoun S."/>
            <person name="Haridas S."/>
            <person name="Kuo A."/>
            <person name="Mondo S."/>
            <person name="Pangilinan J."/>
            <person name="Riley R."/>
            <person name="Labutti K."/>
            <person name="Andreopoulos B."/>
            <person name="Lipzen A."/>
            <person name="Chen C."/>
            <person name="Yanf M."/>
            <person name="Daum C."/>
            <person name="Ng V."/>
            <person name="Clum A."/>
            <person name="Ohm R."/>
            <person name="Martin F."/>
            <person name="Silar P."/>
            <person name="Natvig D."/>
            <person name="Lalanne C."/>
            <person name="Gautier V."/>
            <person name="Ament-Velasquez S.L."/>
            <person name="Kruys A."/>
            <person name="Hutchinson M.I."/>
            <person name="Powell A.J."/>
            <person name="Barry K."/>
            <person name="Miller A.N."/>
            <person name="Grigoriev I.V."/>
            <person name="Debuchy R."/>
            <person name="Gladieux P."/>
            <person name="Thoren M.H."/>
            <person name="Johannesson H."/>
        </authorList>
    </citation>
    <scope>NUCLEOTIDE SEQUENCE</scope>
    <source>
        <strain evidence="7">CBS 123565</strain>
    </source>
</reference>
<dbReference type="PANTHER" id="PTHR11999:SF165">
    <property type="entry name" value="DECARBOXYLASE, PUTATIVE (AFU_ORTHOLOGUE AFUA_2G04980)-RELATED"/>
    <property type="match status" value="1"/>
</dbReference>
<dbReference type="GO" id="GO:0016831">
    <property type="term" value="F:carboxy-lyase activity"/>
    <property type="evidence" value="ECO:0007669"/>
    <property type="project" value="TreeGrafter"/>
</dbReference>
<accession>A0AAN6USP4</accession>
<gene>
    <name evidence="7" type="ORF">BT67DRAFT_447736</name>
</gene>
<name>A0AAN6USP4_9PEZI</name>
<dbReference type="SUPFAM" id="SSF53383">
    <property type="entry name" value="PLP-dependent transferases"/>
    <property type="match status" value="1"/>
</dbReference>
<dbReference type="InterPro" id="IPR015424">
    <property type="entry name" value="PyrdxlP-dep_Trfase"/>
</dbReference>
<dbReference type="InterPro" id="IPR010977">
    <property type="entry name" value="Aromatic_deC"/>
</dbReference>
<protein>
    <submittedName>
        <fullName evidence="7">PLP-dependent transferase</fullName>
    </submittedName>
</protein>
<keyword evidence="8" id="KW-1185">Reference proteome</keyword>
<dbReference type="PANTHER" id="PTHR11999">
    <property type="entry name" value="GROUP II PYRIDOXAL-5-PHOSPHATE DECARBOXYLASE"/>
    <property type="match status" value="1"/>
</dbReference>
<reference evidence="7" key="1">
    <citation type="journal article" date="2023" name="Mol. Phylogenet. Evol.">
        <title>Genome-scale phylogeny and comparative genomics of the fungal order Sordariales.</title>
        <authorList>
            <person name="Hensen N."/>
            <person name="Bonometti L."/>
            <person name="Westerberg I."/>
            <person name="Brannstrom I.O."/>
            <person name="Guillou S."/>
            <person name="Cros-Aarteil S."/>
            <person name="Calhoun S."/>
            <person name="Haridas S."/>
            <person name="Kuo A."/>
            <person name="Mondo S."/>
            <person name="Pangilinan J."/>
            <person name="Riley R."/>
            <person name="LaButti K."/>
            <person name="Andreopoulos B."/>
            <person name="Lipzen A."/>
            <person name="Chen C."/>
            <person name="Yan M."/>
            <person name="Daum C."/>
            <person name="Ng V."/>
            <person name="Clum A."/>
            <person name="Steindorff A."/>
            <person name="Ohm R.A."/>
            <person name="Martin F."/>
            <person name="Silar P."/>
            <person name="Natvig D.O."/>
            <person name="Lalanne C."/>
            <person name="Gautier V."/>
            <person name="Ament-Velasquez S.L."/>
            <person name="Kruys A."/>
            <person name="Hutchinson M.I."/>
            <person name="Powell A.J."/>
            <person name="Barry K."/>
            <person name="Miller A.N."/>
            <person name="Grigoriev I.V."/>
            <person name="Debuchy R."/>
            <person name="Gladieux P."/>
            <person name="Hiltunen Thoren M."/>
            <person name="Johannesson H."/>
        </authorList>
    </citation>
    <scope>NUCLEOTIDE SEQUENCE</scope>
    <source>
        <strain evidence="7">CBS 123565</strain>
    </source>
</reference>
<dbReference type="Proteomes" id="UP001304895">
    <property type="component" value="Unassembled WGS sequence"/>
</dbReference>
<dbReference type="InterPro" id="IPR002129">
    <property type="entry name" value="PyrdxlP-dep_de-COase"/>
</dbReference>
<dbReference type="Gene3D" id="3.40.640.10">
    <property type="entry name" value="Type I PLP-dependent aspartate aminotransferase-like (Major domain)"/>
    <property type="match status" value="1"/>
</dbReference>
<proteinExistence type="inferred from homology"/>
<evidence type="ECO:0000256" key="6">
    <source>
        <dbReference type="RuleBase" id="RU000382"/>
    </source>
</evidence>
<dbReference type="Pfam" id="PF00282">
    <property type="entry name" value="Pyridoxal_deC"/>
    <property type="match status" value="1"/>
</dbReference>
<sequence>MAHATSGAAAATESDFLLQAYTRLRQAVTDQTTSPANPNNILPSAATLTTSHIIPHLLSSAPPPLKTPESLSPHYYGFVTGAVLPIAEAADNLVTALDQNVQVHFPPSGPWTHSASTAVEAAALDMLVALLHLEPRAHHRHGNNDGATSVWRGKTFTTGATAANILGLACGREAVVGRRLAAAAAATGSSSTVSVSVAEAGLLEACRAAGVRGIRVLTSMGHSSLGKAASVVGLGRASVREGEGEPWRLDLDAVQRELAGAEAEGVVSIVVVSAGEVNTGRFATGLLDMPKLRSLADRYGAWIHVDGAFGLFARALPRTDEFLSLHASAAGLELADSIAADGHKLLNVPYDTGIFLCRDASILTQVCSNPNAAYLSSPGDADAILSPLNIGLENSRRFRALPVYAVLLSEGRQGIAAMLSRMVLLARAIATFVRDSEHYEWLPSADASLESTYIVVLFRATDAALNEGLVDRINSTGKMFVSGTKWDGKKAVRIAVGSWRVHVEKDAAVVREVLTAVADGR</sequence>
<dbReference type="InterPro" id="IPR015422">
    <property type="entry name" value="PyrdxlP-dep_Trfase_small"/>
</dbReference>
<dbReference type="GO" id="GO:0030170">
    <property type="term" value="F:pyridoxal phosphate binding"/>
    <property type="evidence" value="ECO:0007669"/>
    <property type="project" value="InterPro"/>
</dbReference>
<dbReference type="AlphaFoldDB" id="A0AAN6USP4"/>
<dbReference type="Gene3D" id="3.90.1150.10">
    <property type="entry name" value="Aspartate Aminotransferase, domain 1"/>
    <property type="match status" value="1"/>
</dbReference>
<evidence type="ECO:0000256" key="1">
    <source>
        <dbReference type="ARBA" id="ARBA00001933"/>
    </source>
</evidence>
<evidence type="ECO:0000256" key="2">
    <source>
        <dbReference type="ARBA" id="ARBA00009533"/>
    </source>
</evidence>
<evidence type="ECO:0000313" key="8">
    <source>
        <dbReference type="Proteomes" id="UP001304895"/>
    </source>
</evidence>
<comment type="cofactor">
    <cofactor evidence="1 5 6">
        <name>pyridoxal 5'-phosphate</name>
        <dbReference type="ChEBI" id="CHEBI:597326"/>
    </cofactor>
</comment>
<organism evidence="7 8">
    <name type="scientific">Trichocladium antarcticum</name>
    <dbReference type="NCBI Taxonomy" id="1450529"/>
    <lineage>
        <taxon>Eukaryota</taxon>
        <taxon>Fungi</taxon>
        <taxon>Dikarya</taxon>
        <taxon>Ascomycota</taxon>
        <taxon>Pezizomycotina</taxon>
        <taxon>Sordariomycetes</taxon>
        <taxon>Sordariomycetidae</taxon>
        <taxon>Sordariales</taxon>
        <taxon>Chaetomiaceae</taxon>
        <taxon>Trichocladium</taxon>
    </lineage>
</organism>
<comment type="similarity">
    <text evidence="2 6">Belongs to the group II decarboxylase family.</text>
</comment>
<dbReference type="GO" id="GO:0016740">
    <property type="term" value="F:transferase activity"/>
    <property type="evidence" value="ECO:0007669"/>
    <property type="project" value="UniProtKB-KW"/>
</dbReference>
<evidence type="ECO:0000256" key="5">
    <source>
        <dbReference type="PIRSR" id="PIRSR602129-50"/>
    </source>
</evidence>
<comment type="caution">
    <text evidence="7">The sequence shown here is derived from an EMBL/GenBank/DDBJ whole genome shotgun (WGS) entry which is preliminary data.</text>
</comment>
<evidence type="ECO:0000256" key="4">
    <source>
        <dbReference type="ARBA" id="ARBA00023239"/>
    </source>
</evidence>
<keyword evidence="7" id="KW-0808">Transferase</keyword>
<feature type="modified residue" description="N6-(pyridoxal phosphate)lysine" evidence="5">
    <location>
        <position position="344"/>
    </location>
</feature>
<evidence type="ECO:0000256" key="3">
    <source>
        <dbReference type="ARBA" id="ARBA00022898"/>
    </source>
</evidence>
<keyword evidence="4 6" id="KW-0456">Lyase</keyword>